<sequence length="181" mass="20847">MTWHHAQQFCRRLGGDLVKITNARENEFVLALARKFAPTRQQVWIGLMWTANDFYWSDYSVPVYKAWAPNEPNGKSREPCSNMWTRHTSSMPIRANGYWNDLPCTAPSQLPCGLVWGEGWEHKLMHIYKIGGINKLIIANILPQLKSIKKKHSFPVNVVGSWSGEVIRHPRSCVMRLAVFQ</sequence>
<organism evidence="2 3">
    <name type="scientific">Pocillopora meandrina</name>
    <dbReference type="NCBI Taxonomy" id="46732"/>
    <lineage>
        <taxon>Eukaryota</taxon>
        <taxon>Metazoa</taxon>
        <taxon>Cnidaria</taxon>
        <taxon>Anthozoa</taxon>
        <taxon>Hexacorallia</taxon>
        <taxon>Scleractinia</taxon>
        <taxon>Astrocoeniina</taxon>
        <taxon>Pocilloporidae</taxon>
        <taxon>Pocillopora</taxon>
    </lineage>
</organism>
<reference evidence="2 3" key="1">
    <citation type="submission" date="2022-05" db="EMBL/GenBank/DDBJ databases">
        <authorList>
            <consortium name="Genoscope - CEA"/>
            <person name="William W."/>
        </authorList>
    </citation>
    <scope>NUCLEOTIDE SEQUENCE [LARGE SCALE GENOMIC DNA]</scope>
</reference>
<dbReference type="PROSITE" id="PS50041">
    <property type="entry name" value="C_TYPE_LECTIN_2"/>
    <property type="match status" value="1"/>
</dbReference>
<dbReference type="PANTHER" id="PTHR22803">
    <property type="entry name" value="MANNOSE, PHOSPHOLIPASE, LECTIN RECEPTOR RELATED"/>
    <property type="match status" value="1"/>
</dbReference>
<dbReference type="InterPro" id="IPR016186">
    <property type="entry name" value="C-type_lectin-like/link_sf"/>
</dbReference>
<evidence type="ECO:0000313" key="3">
    <source>
        <dbReference type="Proteomes" id="UP001159428"/>
    </source>
</evidence>
<accession>A0AAU9VYM2</accession>
<evidence type="ECO:0000259" key="1">
    <source>
        <dbReference type="PROSITE" id="PS50041"/>
    </source>
</evidence>
<dbReference type="AlphaFoldDB" id="A0AAU9VYM2"/>
<evidence type="ECO:0000313" key="2">
    <source>
        <dbReference type="EMBL" id="CAH3037833.1"/>
    </source>
</evidence>
<dbReference type="CDD" id="cd00037">
    <property type="entry name" value="CLECT"/>
    <property type="match status" value="1"/>
</dbReference>
<keyword evidence="3" id="KW-1185">Reference proteome</keyword>
<dbReference type="Gene3D" id="3.10.100.10">
    <property type="entry name" value="Mannose-Binding Protein A, subunit A"/>
    <property type="match status" value="1"/>
</dbReference>
<proteinExistence type="predicted"/>
<dbReference type="Proteomes" id="UP001159428">
    <property type="component" value="Unassembled WGS sequence"/>
</dbReference>
<name>A0AAU9VYM2_9CNID</name>
<comment type="caution">
    <text evidence="2">The sequence shown here is derived from an EMBL/GenBank/DDBJ whole genome shotgun (WGS) entry which is preliminary data.</text>
</comment>
<protein>
    <recommendedName>
        <fullName evidence="1">C-type lectin domain-containing protein</fullName>
    </recommendedName>
</protein>
<dbReference type="InterPro" id="IPR001304">
    <property type="entry name" value="C-type_lectin-like"/>
</dbReference>
<feature type="domain" description="C-type lectin" evidence="1">
    <location>
        <begin position="1"/>
        <end position="113"/>
    </location>
</feature>
<dbReference type="Pfam" id="PF00059">
    <property type="entry name" value="Lectin_C"/>
    <property type="match status" value="1"/>
</dbReference>
<dbReference type="SUPFAM" id="SSF56436">
    <property type="entry name" value="C-type lectin-like"/>
    <property type="match status" value="1"/>
</dbReference>
<dbReference type="InterPro" id="IPR050111">
    <property type="entry name" value="C-type_lectin/snaclec_domain"/>
</dbReference>
<dbReference type="SMART" id="SM00034">
    <property type="entry name" value="CLECT"/>
    <property type="match status" value="1"/>
</dbReference>
<dbReference type="EMBL" id="CALNXJ010000004">
    <property type="protein sequence ID" value="CAH3037833.1"/>
    <property type="molecule type" value="Genomic_DNA"/>
</dbReference>
<gene>
    <name evidence="2" type="ORF">PMEA_00021381</name>
</gene>
<dbReference type="InterPro" id="IPR016187">
    <property type="entry name" value="CTDL_fold"/>
</dbReference>